<dbReference type="eggNOG" id="COG1192">
    <property type="taxonomic scope" value="Bacteria"/>
</dbReference>
<dbReference type="PANTHER" id="PTHR13696">
    <property type="entry name" value="P-LOOP CONTAINING NUCLEOSIDE TRIPHOSPHATE HYDROLASE"/>
    <property type="match status" value="1"/>
</dbReference>
<dbReference type="PRINTS" id="PR00091">
    <property type="entry name" value="NITROGNASEII"/>
</dbReference>
<dbReference type="InterPro" id="IPR050678">
    <property type="entry name" value="DNA_Partitioning_ATPase"/>
</dbReference>
<dbReference type="SUPFAM" id="SSF52540">
    <property type="entry name" value="P-loop containing nucleoside triphosphate hydrolases"/>
    <property type="match status" value="1"/>
</dbReference>
<dbReference type="InterPro" id="IPR027417">
    <property type="entry name" value="P-loop_NTPase"/>
</dbReference>
<dbReference type="STRING" id="335543.Sfum_2605"/>
<protein>
    <submittedName>
        <fullName evidence="2">Chromosome segregation ATPase</fullName>
    </submittedName>
</protein>
<reference evidence="2 3" key="1">
    <citation type="submission" date="2006-10" db="EMBL/GenBank/DDBJ databases">
        <title>Complete sequence of Syntrophobacter fumaroxidans MPOB.</title>
        <authorList>
            <consortium name="US DOE Joint Genome Institute"/>
            <person name="Copeland A."/>
            <person name="Lucas S."/>
            <person name="Lapidus A."/>
            <person name="Barry K."/>
            <person name="Detter J.C."/>
            <person name="Glavina del Rio T."/>
            <person name="Hammon N."/>
            <person name="Israni S."/>
            <person name="Pitluck S."/>
            <person name="Goltsman E.G."/>
            <person name="Martinez M."/>
            <person name="Schmutz J."/>
            <person name="Larimer F."/>
            <person name="Land M."/>
            <person name="Hauser L."/>
            <person name="Kyrpides N."/>
            <person name="Kim E."/>
            <person name="Boone D.R."/>
            <person name="Brockman F."/>
            <person name="Culley D."/>
            <person name="Ferry J."/>
            <person name="Gunsalus R."/>
            <person name="McInerney M.J."/>
            <person name="Morrison M."/>
            <person name="Plugge C."/>
            <person name="Rohlin L."/>
            <person name="Scholten J."/>
            <person name="Sieber J."/>
            <person name="Stams A.J.M."/>
            <person name="Worm P."/>
            <person name="Henstra A.M."/>
            <person name="Richardson P."/>
        </authorList>
    </citation>
    <scope>NUCLEOTIDE SEQUENCE [LARGE SCALE GENOMIC DNA]</scope>
    <source>
        <strain evidence="3">DSM 10017 / MPOB</strain>
    </source>
</reference>
<sequence>MSRIIAIANQKGGVGKTTTAVNTAASLAGKGQKVLLVDCDPQGNASSGLGVRLEPGAPSFYSFLVGNSSPAPIRHPLAPSLDLALLPAHPELSAAEWEIVSVDRAEHLLGRRLASISDDYDYVLLDCPPSLGLLTINALTAAHSLLIPLQCEYYAMEGLTLLLDTFHRIKLRFNPDLRIEGVVLTMFDRRNNLAHQVANEIRKHFRFRMFRTFIPRNVRLSESPSFGLPALLYDAGCPGAKAYLELADEILNEGGH</sequence>
<dbReference type="AlphaFoldDB" id="A0LLI1"/>
<dbReference type="Pfam" id="PF13614">
    <property type="entry name" value="AAA_31"/>
    <property type="match status" value="1"/>
</dbReference>
<dbReference type="InParanoid" id="A0LLI1"/>
<keyword evidence="3" id="KW-1185">Reference proteome</keyword>
<dbReference type="KEGG" id="sfu:Sfum_2605"/>
<accession>A0LLI1</accession>
<dbReference type="HOGENOM" id="CLU_037612_1_4_7"/>
<proteinExistence type="predicted"/>
<dbReference type="PIRSF" id="PIRSF009320">
    <property type="entry name" value="Nuc_binding_HP_1000"/>
    <property type="match status" value="1"/>
</dbReference>
<evidence type="ECO:0000313" key="3">
    <source>
        <dbReference type="Proteomes" id="UP000001784"/>
    </source>
</evidence>
<dbReference type="FunFam" id="3.40.50.300:FF:000285">
    <property type="entry name" value="Sporulation initiation inhibitor Soj"/>
    <property type="match status" value="1"/>
</dbReference>
<organism evidence="2 3">
    <name type="scientific">Syntrophobacter fumaroxidans (strain DSM 10017 / MPOB)</name>
    <dbReference type="NCBI Taxonomy" id="335543"/>
    <lineage>
        <taxon>Bacteria</taxon>
        <taxon>Pseudomonadati</taxon>
        <taxon>Thermodesulfobacteriota</taxon>
        <taxon>Syntrophobacteria</taxon>
        <taxon>Syntrophobacterales</taxon>
        <taxon>Syntrophobacteraceae</taxon>
        <taxon>Syntrophobacter</taxon>
    </lineage>
</organism>
<dbReference type="OrthoDB" id="9815116at2"/>
<dbReference type="PANTHER" id="PTHR13696:SF52">
    <property type="entry name" value="PARA FAMILY PROTEIN CT_582"/>
    <property type="match status" value="1"/>
</dbReference>
<dbReference type="InterPro" id="IPR025669">
    <property type="entry name" value="AAA_dom"/>
</dbReference>
<name>A0LLI1_SYNFM</name>
<gene>
    <name evidence="2" type="ordered locus">Sfum_2605</name>
</gene>
<feature type="domain" description="AAA" evidence="1">
    <location>
        <begin position="3"/>
        <end position="179"/>
    </location>
</feature>
<dbReference type="CDD" id="cd02042">
    <property type="entry name" value="ParAB_family"/>
    <property type="match status" value="1"/>
</dbReference>
<evidence type="ECO:0000313" key="2">
    <source>
        <dbReference type="EMBL" id="ABK18283.1"/>
    </source>
</evidence>
<dbReference type="RefSeq" id="WP_011699450.1">
    <property type="nucleotide sequence ID" value="NC_008554.1"/>
</dbReference>
<evidence type="ECO:0000259" key="1">
    <source>
        <dbReference type="Pfam" id="PF13614"/>
    </source>
</evidence>
<dbReference type="EMBL" id="CP000478">
    <property type="protein sequence ID" value="ABK18283.1"/>
    <property type="molecule type" value="Genomic_DNA"/>
</dbReference>
<dbReference type="Proteomes" id="UP000001784">
    <property type="component" value="Chromosome"/>
</dbReference>
<dbReference type="Gene3D" id="3.40.50.300">
    <property type="entry name" value="P-loop containing nucleotide triphosphate hydrolases"/>
    <property type="match status" value="1"/>
</dbReference>